<dbReference type="AlphaFoldDB" id="A0A0H2RCM3"/>
<dbReference type="OrthoDB" id="3332345at2759"/>
<dbReference type="EMBL" id="KQ086151">
    <property type="protein sequence ID" value="KLO07253.1"/>
    <property type="molecule type" value="Genomic_DNA"/>
</dbReference>
<sequence>MTICLDILIYHSREVISMGIDENNAFDATGHFPIFAGYDESDRALYVAEVYKGHSRYLARVLDGSSSAVFLDEQGVSHSSDTFAVLVLQEDPIDYREGNTYCGLEGAMDPTGPLHWRKLLPVEDPYIYSLMNPTTYKRLERDVIPILSKYRDETEWEVIYKEESDIIAHETENLVTGYSPSVENLQYFRALPFSKNRVVTPVSSKGGGVSSVQVERHGDSFISINEINGIASIPSEPEILEDRASTSGGGNEGCIELASDDPDAVEPHSKISESRQGAYEALHIAAPEPKEGEAHDDGANLAKAGEHEGDVEYWKRELLRLKEENDVLRAKLEGALL</sequence>
<organism evidence="1 2">
    <name type="scientific">Schizopora paradoxa</name>
    <dbReference type="NCBI Taxonomy" id="27342"/>
    <lineage>
        <taxon>Eukaryota</taxon>
        <taxon>Fungi</taxon>
        <taxon>Dikarya</taxon>
        <taxon>Basidiomycota</taxon>
        <taxon>Agaricomycotina</taxon>
        <taxon>Agaricomycetes</taxon>
        <taxon>Hymenochaetales</taxon>
        <taxon>Schizoporaceae</taxon>
        <taxon>Schizopora</taxon>
    </lineage>
</organism>
<reference evidence="1 2" key="1">
    <citation type="submission" date="2015-04" db="EMBL/GenBank/DDBJ databases">
        <title>Complete genome sequence of Schizopora paradoxa KUC8140, a cosmopolitan wood degrader in East Asia.</title>
        <authorList>
            <consortium name="DOE Joint Genome Institute"/>
            <person name="Min B."/>
            <person name="Park H."/>
            <person name="Jang Y."/>
            <person name="Kim J.-J."/>
            <person name="Kim K.H."/>
            <person name="Pangilinan J."/>
            <person name="Lipzen A."/>
            <person name="Riley R."/>
            <person name="Grigoriev I.V."/>
            <person name="Spatafora J.W."/>
            <person name="Choi I.-G."/>
        </authorList>
    </citation>
    <scope>NUCLEOTIDE SEQUENCE [LARGE SCALE GENOMIC DNA]</scope>
    <source>
        <strain evidence="1 2">KUC8140</strain>
    </source>
</reference>
<accession>A0A0H2RCM3</accession>
<evidence type="ECO:0000313" key="1">
    <source>
        <dbReference type="EMBL" id="KLO07253.1"/>
    </source>
</evidence>
<keyword evidence="2" id="KW-1185">Reference proteome</keyword>
<gene>
    <name evidence="1" type="ORF">SCHPADRAFT_945439</name>
</gene>
<protein>
    <submittedName>
        <fullName evidence="1">Uncharacterized protein</fullName>
    </submittedName>
</protein>
<evidence type="ECO:0000313" key="2">
    <source>
        <dbReference type="Proteomes" id="UP000053477"/>
    </source>
</evidence>
<dbReference type="InParanoid" id="A0A0H2RCM3"/>
<dbReference type="Proteomes" id="UP000053477">
    <property type="component" value="Unassembled WGS sequence"/>
</dbReference>
<name>A0A0H2RCM3_9AGAM</name>
<proteinExistence type="predicted"/>